<feature type="domain" description="SPX" evidence="4">
    <location>
        <begin position="1"/>
        <end position="315"/>
    </location>
</feature>
<evidence type="ECO:0000256" key="1">
    <source>
        <dbReference type="ARBA" id="ARBA00022723"/>
    </source>
</evidence>
<dbReference type="Proteomes" id="UP000683417">
    <property type="component" value="Unassembled WGS sequence"/>
</dbReference>
<evidence type="ECO:0000256" key="2">
    <source>
        <dbReference type="PROSITE-ProRule" id="PRU00175"/>
    </source>
</evidence>
<keyword evidence="2" id="KW-0862">Zinc</keyword>
<dbReference type="PROSITE" id="PS50089">
    <property type="entry name" value="ZF_RING_2"/>
    <property type="match status" value="1"/>
</dbReference>
<dbReference type="PROSITE" id="PS51382">
    <property type="entry name" value="SPX"/>
    <property type="match status" value="1"/>
</dbReference>
<dbReference type="InterPro" id="IPR018957">
    <property type="entry name" value="Znf_C3HC4_RING-type"/>
</dbReference>
<dbReference type="PANTHER" id="PTHR23327:SF51">
    <property type="entry name" value="TRANSCRIPTIONAL REGULATOR OF YEAST FORM ADHERENCE 3"/>
    <property type="match status" value="1"/>
</dbReference>
<name>A0A9W4GHH0_BLUGR</name>
<gene>
    <name evidence="5" type="ORF">BGTH12_LOCUS6429</name>
</gene>
<dbReference type="Pfam" id="PF03105">
    <property type="entry name" value="SPX"/>
    <property type="match status" value="1"/>
</dbReference>
<dbReference type="InterPro" id="IPR001841">
    <property type="entry name" value="Znf_RING"/>
</dbReference>
<sequence>MKFAHEFQLALEREGFPAFWIASAVPYSQLKKFLKNIQKEFQRLGLDPATLAQLSLQCKQEFSTTTESTSIVLPDKFKNYVALTPRITFSINLREDINPDAALSSTITRFLGNLAQDFSNPKKYLRKTDRSFLTSERFSSIIQKQEEKFQQFKLPLKFEVQFIDVLRNDVVLLDLLQDQQQKSLSYQVETLSAAISSLTKPSKFHKTDMYTWRAVFDLYIQAGIFFSNHEHDRGTRDSATAQRQLEWFQIELMRRGLENLFKLRASRQTLNHFLALNLSLLQTLKFQEINQKAIYKIVKKFIKRTRLDIAKPVPRLIHPDTSISESIAKAICSKVNQDLIRIVPQIDDFICPICLSVVWRPVKLKCHHIFCIQCTILLQRERKWPCPLCRQNVVMEASQDDIDHKLDIFLRKHFPKEVRLKRIAAETADGIEKFGIYYRHPSEGRCCIM</sequence>
<accession>A0A9W4GHH0</accession>
<comment type="caution">
    <text evidence="5">The sequence shown here is derived from an EMBL/GenBank/DDBJ whole genome shotgun (WGS) entry which is preliminary data.</text>
</comment>
<evidence type="ECO:0000259" key="3">
    <source>
        <dbReference type="PROSITE" id="PS50089"/>
    </source>
</evidence>
<dbReference type="Pfam" id="PF00097">
    <property type="entry name" value="zf-C3HC4"/>
    <property type="match status" value="1"/>
</dbReference>
<evidence type="ECO:0000313" key="5">
    <source>
        <dbReference type="EMBL" id="CAD6505071.1"/>
    </source>
</evidence>
<dbReference type="GO" id="GO:0008270">
    <property type="term" value="F:zinc ion binding"/>
    <property type="evidence" value="ECO:0007669"/>
    <property type="project" value="UniProtKB-KW"/>
</dbReference>
<organism evidence="5 6">
    <name type="scientific">Blumeria graminis f. sp. triticale</name>
    <dbReference type="NCBI Taxonomy" id="1689686"/>
    <lineage>
        <taxon>Eukaryota</taxon>
        <taxon>Fungi</taxon>
        <taxon>Dikarya</taxon>
        <taxon>Ascomycota</taxon>
        <taxon>Pezizomycotina</taxon>
        <taxon>Leotiomycetes</taxon>
        <taxon>Erysiphales</taxon>
        <taxon>Erysiphaceae</taxon>
        <taxon>Blumeria</taxon>
    </lineage>
</organism>
<dbReference type="AlphaFoldDB" id="A0A9W4GHH0"/>
<proteinExistence type="predicted"/>
<dbReference type="PANTHER" id="PTHR23327">
    <property type="entry name" value="RING FINGER PROTEIN 127"/>
    <property type="match status" value="1"/>
</dbReference>
<dbReference type="EMBL" id="CAJHIT010000009">
    <property type="protein sequence ID" value="CAD6505071.1"/>
    <property type="molecule type" value="Genomic_DNA"/>
</dbReference>
<keyword evidence="2" id="KW-0863">Zinc-finger</keyword>
<feature type="domain" description="RING-type" evidence="3">
    <location>
        <begin position="351"/>
        <end position="390"/>
    </location>
</feature>
<dbReference type="InterPro" id="IPR004331">
    <property type="entry name" value="SPX_dom"/>
</dbReference>
<keyword evidence="1" id="KW-0479">Metal-binding</keyword>
<dbReference type="SMART" id="SM00184">
    <property type="entry name" value="RING"/>
    <property type="match status" value="1"/>
</dbReference>
<evidence type="ECO:0000259" key="4">
    <source>
        <dbReference type="PROSITE" id="PS51382"/>
    </source>
</evidence>
<reference evidence="5" key="1">
    <citation type="submission" date="2020-10" db="EMBL/GenBank/DDBJ databases">
        <authorList>
            <person name="Muller C M."/>
        </authorList>
    </citation>
    <scope>NUCLEOTIDE SEQUENCE</scope>
    <source>
        <strain evidence="5">THUN-12</strain>
    </source>
</reference>
<protein>
    <submittedName>
        <fullName evidence="5">BgTH12-00570</fullName>
    </submittedName>
</protein>
<evidence type="ECO:0000313" key="6">
    <source>
        <dbReference type="Proteomes" id="UP000683417"/>
    </source>
</evidence>